<organism evidence="2 3">
    <name type="scientific">Archangium gephyra</name>
    <dbReference type="NCBI Taxonomy" id="48"/>
    <lineage>
        <taxon>Bacteria</taxon>
        <taxon>Pseudomonadati</taxon>
        <taxon>Myxococcota</taxon>
        <taxon>Myxococcia</taxon>
        <taxon>Myxococcales</taxon>
        <taxon>Cystobacterineae</taxon>
        <taxon>Archangiaceae</taxon>
        <taxon>Archangium</taxon>
    </lineage>
</organism>
<feature type="transmembrane region" description="Helical" evidence="1">
    <location>
        <begin position="285"/>
        <end position="306"/>
    </location>
</feature>
<dbReference type="Gene3D" id="1.20.120.10">
    <property type="entry name" value="Cytochrome c/b562"/>
    <property type="match status" value="1"/>
</dbReference>
<evidence type="ECO:0000256" key="1">
    <source>
        <dbReference type="SAM" id="Phobius"/>
    </source>
</evidence>
<dbReference type="Proteomes" id="UP000249061">
    <property type="component" value="Unassembled WGS sequence"/>
</dbReference>
<feature type="transmembrane region" description="Helical" evidence="1">
    <location>
        <begin position="129"/>
        <end position="150"/>
    </location>
</feature>
<feature type="transmembrane region" description="Helical" evidence="1">
    <location>
        <begin position="595"/>
        <end position="612"/>
    </location>
</feature>
<dbReference type="SUPFAM" id="SSF47175">
    <property type="entry name" value="Cytochromes"/>
    <property type="match status" value="1"/>
</dbReference>
<feature type="transmembrane region" description="Helical" evidence="1">
    <location>
        <begin position="254"/>
        <end position="273"/>
    </location>
</feature>
<evidence type="ECO:0000313" key="2">
    <source>
        <dbReference type="EMBL" id="PZR16565.1"/>
    </source>
</evidence>
<gene>
    <name evidence="2" type="ORF">DI536_05200</name>
</gene>
<dbReference type="GO" id="GO:0022900">
    <property type="term" value="P:electron transport chain"/>
    <property type="evidence" value="ECO:0007669"/>
    <property type="project" value="InterPro"/>
</dbReference>
<keyword evidence="1" id="KW-1133">Transmembrane helix</keyword>
<proteinExistence type="predicted"/>
<dbReference type="GO" id="GO:0009055">
    <property type="term" value="F:electron transfer activity"/>
    <property type="evidence" value="ECO:0007669"/>
    <property type="project" value="InterPro"/>
</dbReference>
<keyword evidence="1" id="KW-0472">Membrane</keyword>
<dbReference type="PROSITE" id="PS51009">
    <property type="entry name" value="CYTCII"/>
    <property type="match status" value="1"/>
</dbReference>
<protein>
    <recommendedName>
        <fullName evidence="4">Cytochrome c domain-containing protein</fullName>
    </recommendedName>
</protein>
<reference evidence="2 3" key="1">
    <citation type="submission" date="2017-08" db="EMBL/GenBank/DDBJ databases">
        <title>Infants hospitalized years apart are colonized by the same room-sourced microbial strains.</title>
        <authorList>
            <person name="Brooks B."/>
            <person name="Olm M.R."/>
            <person name="Firek B.A."/>
            <person name="Baker R."/>
            <person name="Thomas B.C."/>
            <person name="Morowitz M.J."/>
            <person name="Banfield J.F."/>
        </authorList>
    </citation>
    <scope>NUCLEOTIDE SEQUENCE [LARGE SCALE GENOMIC DNA]</scope>
    <source>
        <strain evidence="2">S2_003_000_R2_14</strain>
    </source>
</reference>
<dbReference type="GO" id="GO:0020037">
    <property type="term" value="F:heme binding"/>
    <property type="evidence" value="ECO:0007669"/>
    <property type="project" value="InterPro"/>
</dbReference>
<evidence type="ECO:0000313" key="3">
    <source>
        <dbReference type="Proteomes" id="UP000249061"/>
    </source>
</evidence>
<accession>A0A2W5TZ45</accession>
<keyword evidence="1" id="KW-0812">Transmembrane</keyword>
<comment type="caution">
    <text evidence="2">The sequence shown here is derived from an EMBL/GenBank/DDBJ whole genome shotgun (WGS) entry which is preliminary data.</text>
</comment>
<name>A0A2W5TZ45_9BACT</name>
<sequence>MIIALELFAAVTALAGGLALLLWPHGNVVVPLWLLDTSPFKTFIVPGALLAVVVGGSNLASGVLVWRRSRAAIDAMLLAGGAMTVWIVAESAILREFSWLHLVYGLIGLTVLGVGISAALRSGVARHRWLVIVTACEAVGFLAPSIAGTLSTSAGFSAWPQAALLVAAGAFEGLLLGTGQALAFPFAVRKVRYVALTSLAAAFVWACVMGAMLLGASDAPIAMVVITAAIAGPVGLVSIGFAQWLALREAPRRSTVWIGWTTLAWAVALPLSFTPGPFVDASTPLAVHLILWSASGLVMAWVMALITWQGVLHVSGATTLRARFFDDLARAALPEPGDAPLPPVTEADLAALPEPARRYFRFMGVLGRPRDRTFRLGFGGRFKSSPAAPWRRCEAWQYNTSAEVTRTFSMRLRLAGLPVIGRDTYRAGHGRMLVRLLDRVTVADGRGAEFDVGELTTYLNDLVLLAPSMLLTPAVRFTEVDAHCFEVSLDDHGLEVTARVFVDDRGAPVSFVSTDRFLENPAKKGEMLRARWSTPIAGFQELDGRRLPTRATAIWHLPSGELPYADFALVPESVSFNVGCADEPDRRATATTSRAAALVAVLVACSAVSAFAQSSIFPSESTRKAARQFEAQTVSEESRAFLKTKMKNHGAELRDLALAVATLRFSEAQRLAQELANQPRLDPTSGPAMKLPTRFFELQDELKKNAQAVADAAKASSVNDTHAAFSRLVDTCMSCHVAFRK</sequence>
<feature type="transmembrane region" description="Helical" evidence="1">
    <location>
        <begin position="43"/>
        <end position="66"/>
    </location>
</feature>
<feature type="transmembrane region" description="Helical" evidence="1">
    <location>
        <begin position="221"/>
        <end position="242"/>
    </location>
</feature>
<dbReference type="InterPro" id="IPR002321">
    <property type="entry name" value="Cyt_c_II"/>
</dbReference>
<dbReference type="GO" id="GO:0005506">
    <property type="term" value="F:iron ion binding"/>
    <property type="evidence" value="ECO:0007669"/>
    <property type="project" value="InterPro"/>
</dbReference>
<dbReference type="InterPro" id="IPR010980">
    <property type="entry name" value="Cyt_c/b562"/>
</dbReference>
<evidence type="ECO:0008006" key="4">
    <source>
        <dbReference type="Google" id="ProtNLM"/>
    </source>
</evidence>
<feature type="transmembrane region" description="Helical" evidence="1">
    <location>
        <begin position="193"/>
        <end position="215"/>
    </location>
</feature>
<dbReference type="Pfam" id="PF20181">
    <property type="entry name" value="DUF6544"/>
    <property type="match status" value="1"/>
</dbReference>
<feature type="transmembrane region" description="Helical" evidence="1">
    <location>
        <begin position="99"/>
        <end position="120"/>
    </location>
</feature>
<dbReference type="InterPro" id="IPR046674">
    <property type="entry name" value="DUF6544"/>
</dbReference>
<feature type="transmembrane region" description="Helical" evidence="1">
    <location>
        <begin position="73"/>
        <end position="93"/>
    </location>
</feature>
<dbReference type="EMBL" id="QFQP01000003">
    <property type="protein sequence ID" value="PZR16565.1"/>
    <property type="molecule type" value="Genomic_DNA"/>
</dbReference>
<dbReference type="AlphaFoldDB" id="A0A2W5TZ45"/>
<feature type="transmembrane region" description="Helical" evidence="1">
    <location>
        <begin position="162"/>
        <end position="186"/>
    </location>
</feature>